<dbReference type="EMBL" id="QKWP01000514">
    <property type="protein sequence ID" value="RIB18834.1"/>
    <property type="molecule type" value="Genomic_DNA"/>
</dbReference>
<sequence length="160" mass="18933">MFNVDFMKFVFNYEKLLIFKDDKTVAIWDIFNSVSEFIEFILLKKDTTTDLVKQMTRIVINPITENEPFTILNIKPYFNDNQILWDKLNLSEHLKKSGTDPNWIELNPSEHIITDSIPYAYGITENNEIDKVLLTELDDRKIKYYLGIEPWAVHPIEKNT</sequence>
<comment type="caution">
    <text evidence="1">The sequence shown here is derived from an EMBL/GenBank/DDBJ whole genome shotgun (WGS) entry which is preliminary data.</text>
</comment>
<proteinExistence type="predicted"/>
<dbReference type="Proteomes" id="UP000266673">
    <property type="component" value="Unassembled WGS sequence"/>
</dbReference>
<reference evidence="1 2" key="1">
    <citation type="submission" date="2018-06" db="EMBL/GenBank/DDBJ databases">
        <title>Comparative genomics reveals the genomic features of Rhizophagus irregularis, R. cerebriforme, R. diaphanum and Gigaspora rosea, and their symbiotic lifestyle signature.</title>
        <authorList>
            <person name="Morin E."/>
            <person name="San Clemente H."/>
            <person name="Chen E.C.H."/>
            <person name="De La Providencia I."/>
            <person name="Hainaut M."/>
            <person name="Kuo A."/>
            <person name="Kohler A."/>
            <person name="Murat C."/>
            <person name="Tang N."/>
            <person name="Roy S."/>
            <person name="Loubradou J."/>
            <person name="Henrissat B."/>
            <person name="Grigoriev I.V."/>
            <person name="Corradi N."/>
            <person name="Roux C."/>
            <person name="Martin F.M."/>
        </authorList>
    </citation>
    <scope>NUCLEOTIDE SEQUENCE [LARGE SCALE GENOMIC DNA]</scope>
    <source>
        <strain evidence="1 2">DAOM 194757</strain>
    </source>
</reference>
<organism evidence="1 2">
    <name type="scientific">Gigaspora rosea</name>
    <dbReference type="NCBI Taxonomy" id="44941"/>
    <lineage>
        <taxon>Eukaryota</taxon>
        <taxon>Fungi</taxon>
        <taxon>Fungi incertae sedis</taxon>
        <taxon>Mucoromycota</taxon>
        <taxon>Glomeromycotina</taxon>
        <taxon>Glomeromycetes</taxon>
        <taxon>Diversisporales</taxon>
        <taxon>Gigasporaceae</taxon>
        <taxon>Gigaspora</taxon>
    </lineage>
</organism>
<keyword evidence="2" id="KW-1185">Reference proteome</keyword>
<evidence type="ECO:0000313" key="1">
    <source>
        <dbReference type="EMBL" id="RIB18834.1"/>
    </source>
</evidence>
<dbReference type="OrthoDB" id="2441723at2759"/>
<name>A0A397V8H3_9GLOM</name>
<evidence type="ECO:0000313" key="2">
    <source>
        <dbReference type="Proteomes" id="UP000266673"/>
    </source>
</evidence>
<gene>
    <name evidence="1" type="ORF">C2G38_2084702</name>
</gene>
<protein>
    <submittedName>
        <fullName evidence="1">Uncharacterized protein</fullName>
    </submittedName>
</protein>
<dbReference type="AlphaFoldDB" id="A0A397V8H3"/>
<accession>A0A397V8H3</accession>